<feature type="modified residue" description="4-aspartylphosphate" evidence="6">
    <location>
        <position position="54"/>
    </location>
</feature>
<evidence type="ECO:0000256" key="6">
    <source>
        <dbReference type="PROSITE-ProRule" id="PRU00169"/>
    </source>
</evidence>
<keyword evidence="5" id="KW-0804">Transcription</keyword>
<dbReference type="GO" id="GO:0000160">
    <property type="term" value="P:phosphorelay signal transduction system"/>
    <property type="evidence" value="ECO:0007669"/>
    <property type="project" value="UniProtKB-KW"/>
</dbReference>
<dbReference type="PANTHER" id="PTHR43214">
    <property type="entry name" value="TWO-COMPONENT RESPONSE REGULATOR"/>
    <property type="match status" value="1"/>
</dbReference>
<sequence length="213" mass="23010">MIRVYLIDDHELVRTGFRLVLSQQTDIVVCGEAGTGEDALAALRDVKPDVVLCDLHLPGISGLEVTERIVRGGWQMRVIVVSVQEDGPMPRRLLEAGASGYLSKGAPASELLRAIRDVARGKRYLGVSIAQQLAFGSLAAESSPFDALSPREIEVAMMLVQGLRMAEIGKRLNLSAKTIATHKYNLFEKLGHDSVAALTKLALQHGLIETGNA</sequence>
<dbReference type="SUPFAM" id="SSF46894">
    <property type="entry name" value="C-terminal effector domain of the bipartite response regulators"/>
    <property type="match status" value="1"/>
</dbReference>
<dbReference type="InterPro" id="IPR011006">
    <property type="entry name" value="CheY-like_superfamily"/>
</dbReference>
<dbReference type="SMART" id="SM00448">
    <property type="entry name" value="REC"/>
    <property type="match status" value="1"/>
</dbReference>
<evidence type="ECO:0000256" key="3">
    <source>
        <dbReference type="ARBA" id="ARBA00023015"/>
    </source>
</evidence>
<gene>
    <name evidence="9" type="ORF">HNQ52_002142</name>
</gene>
<reference evidence="9 10" key="1">
    <citation type="submission" date="2020-08" db="EMBL/GenBank/DDBJ databases">
        <title>Genomic Encyclopedia of Type Strains, Phase IV (KMG-IV): sequencing the most valuable type-strain genomes for metagenomic binning, comparative biology and taxonomic classification.</title>
        <authorList>
            <person name="Goeker M."/>
        </authorList>
    </citation>
    <scope>NUCLEOTIDE SEQUENCE [LARGE SCALE GENOMIC DNA]</scope>
    <source>
        <strain evidence="9 10">DSM 24163</strain>
    </source>
</reference>
<dbReference type="SMART" id="SM00421">
    <property type="entry name" value="HTH_LUXR"/>
    <property type="match status" value="1"/>
</dbReference>
<dbReference type="PROSITE" id="PS50110">
    <property type="entry name" value="RESPONSE_REGULATORY"/>
    <property type="match status" value="1"/>
</dbReference>
<dbReference type="InterPro" id="IPR039420">
    <property type="entry name" value="WalR-like"/>
</dbReference>
<feature type="domain" description="HTH luxR-type" evidence="7">
    <location>
        <begin position="141"/>
        <end position="206"/>
    </location>
</feature>
<dbReference type="Pfam" id="PF00196">
    <property type="entry name" value="GerE"/>
    <property type="match status" value="1"/>
</dbReference>
<keyword evidence="10" id="KW-1185">Reference proteome</keyword>
<dbReference type="CDD" id="cd06170">
    <property type="entry name" value="LuxR_C_like"/>
    <property type="match status" value="1"/>
</dbReference>
<dbReference type="Pfam" id="PF00072">
    <property type="entry name" value="Response_reg"/>
    <property type="match status" value="1"/>
</dbReference>
<dbReference type="PANTHER" id="PTHR43214:SF3">
    <property type="entry name" value="RESPONSE REGULATOR UVRY"/>
    <property type="match status" value="1"/>
</dbReference>
<name>A0A7W8D651_9GAMM</name>
<keyword evidence="2" id="KW-0902">Two-component regulatory system</keyword>
<accession>A0A7W8D651</accession>
<proteinExistence type="predicted"/>
<dbReference type="InterPro" id="IPR000792">
    <property type="entry name" value="Tscrpt_reg_LuxR_C"/>
</dbReference>
<dbReference type="RefSeq" id="WP_183961119.1">
    <property type="nucleotide sequence ID" value="NZ_JACHHP010000003.1"/>
</dbReference>
<keyword evidence="3" id="KW-0805">Transcription regulation</keyword>
<evidence type="ECO:0000259" key="7">
    <source>
        <dbReference type="PROSITE" id="PS50043"/>
    </source>
</evidence>
<dbReference type="GO" id="GO:0006355">
    <property type="term" value="P:regulation of DNA-templated transcription"/>
    <property type="evidence" value="ECO:0007669"/>
    <property type="project" value="InterPro"/>
</dbReference>
<dbReference type="AlphaFoldDB" id="A0A7W8D651"/>
<evidence type="ECO:0000313" key="10">
    <source>
        <dbReference type="Proteomes" id="UP000521199"/>
    </source>
</evidence>
<dbReference type="Proteomes" id="UP000521199">
    <property type="component" value="Unassembled WGS sequence"/>
</dbReference>
<evidence type="ECO:0000256" key="2">
    <source>
        <dbReference type="ARBA" id="ARBA00023012"/>
    </source>
</evidence>
<evidence type="ECO:0000259" key="8">
    <source>
        <dbReference type="PROSITE" id="PS50110"/>
    </source>
</evidence>
<organism evidence="9 10">
    <name type="scientific">Chiayiivirga flava</name>
    <dbReference type="NCBI Taxonomy" id="659595"/>
    <lineage>
        <taxon>Bacteria</taxon>
        <taxon>Pseudomonadati</taxon>
        <taxon>Pseudomonadota</taxon>
        <taxon>Gammaproteobacteria</taxon>
        <taxon>Lysobacterales</taxon>
        <taxon>Lysobacteraceae</taxon>
        <taxon>Chiayiivirga</taxon>
    </lineage>
</organism>
<protein>
    <submittedName>
        <fullName evidence="9">DNA-binding NarL/FixJ family response regulator</fullName>
    </submittedName>
</protein>
<dbReference type="InterPro" id="IPR016032">
    <property type="entry name" value="Sig_transdc_resp-reg_C-effctor"/>
</dbReference>
<evidence type="ECO:0000256" key="1">
    <source>
        <dbReference type="ARBA" id="ARBA00022553"/>
    </source>
</evidence>
<dbReference type="InterPro" id="IPR001789">
    <property type="entry name" value="Sig_transdc_resp-reg_receiver"/>
</dbReference>
<dbReference type="EMBL" id="JACHHP010000003">
    <property type="protein sequence ID" value="MBB5208600.1"/>
    <property type="molecule type" value="Genomic_DNA"/>
</dbReference>
<dbReference type="GO" id="GO:0003677">
    <property type="term" value="F:DNA binding"/>
    <property type="evidence" value="ECO:0007669"/>
    <property type="project" value="UniProtKB-KW"/>
</dbReference>
<evidence type="ECO:0000256" key="4">
    <source>
        <dbReference type="ARBA" id="ARBA00023125"/>
    </source>
</evidence>
<dbReference type="SUPFAM" id="SSF52172">
    <property type="entry name" value="CheY-like"/>
    <property type="match status" value="1"/>
</dbReference>
<evidence type="ECO:0000313" key="9">
    <source>
        <dbReference type="EMBL" id="MBB5208600.1"/>
    </source>
</evidence>
<dbReference type="PRINTS" id="PR00038">
    <property type="entry name" value="HTHLUXR"/>
</dbReference>
<dbReference type="PROSITE" id="PS50043">
    <property type="entry name" value="HTH_LUXR_2"/>
    <property type="match status" value="1"/>
</dbReference>
<feature type="domain" description="Response regulatory" evidence="8">
    <location>
        <begin position="3"/>
        <end position="119"/>
    </location>
</feature>
<keyword evidence="1 6" id="KW-0597">Phosphoprotein</keyword>
<comment type="caution">
    <text evidence="9">The sequence shown here is derived from an EMBL/GenBank/DDBJ whole genome shotgun (WGS) entry which is preliminary data.</text>
</comment>
<dbReference type="Gene3D" id="3.40.50.2300">
    <property type="match status" value="1"/>
</dbReference>
<keyword evidence="4 9" id="KW-0238">DNA-binding</keyword>
<dbReference type="CDD" id="cd17535">
    <property type="entry name" value="REC_NarL-like"/>
    <property type="match status" value="1"/>
</dbReference>
<dbReference type="InterPro" id="IPR058245">
    <property type="entry name" value="NreC/VraR/RcsB-like_REC"/>
</dbReference>
<evidence type="ECO:0000256" key="5">
    <source>
        <dbReference type="ARBA" id="ARBA00023163"/>
    </source>
</evidence>